<dbReference type="InterPro" id="IPR010133">
    <property type="entry name" value="Bacteriocin_signal_seq"/>
</dbReference>
<proteinExistence type="predicted"/>
<reference evidence="1 2" key="1">
    <citation type="submission" date="2018-12" db="EMBL/GenBank/DDBJ databases">
        <title>Marinifilum JC070 sp. nov., a marine bacterium isolated from Yongle Blue Hole in the South China Sea.</title>
        <authorList>
            <person name="Fu T."/>
        </authorList>
    </citation>
    <scope>NUCLEOTIDE SEQUENCE [LARGE SCALE GENOMIC DNA]</scope>
    <source>
        <strain evidence="1 2">JC070</strain>
    </source>
</reference>
<gene>
    <name evidence="1" type="ORF">ELS83_21495</name>
</gene>
<dbReference type="NCBIfam" id="TIGR01847">
    <property type="entry name" value="bacteriocin_sig"/>
    <property type="match status" value="1"/>
</dbReference>
<sequence>MTNLEKFKVQKLTEKEMQSINGGVGWLKELIKGAISGELVTAVKEAYNDALEGYVDACANGTYDGIPGCRR</sequence>
<evidence type="ECO:0000313" key="2">
    <source>
        <dbReference type="Proteomes" id="UP000732105"/>
    </source>
</evidence>
<dbReference type="EMBL" id="RZNH01000088">
    <property type="protein sequence ID" value="NOU62367.1"/>
    <property type="molecule type" value="Genomic_DNA"/>
</dbReference>
<organism evidence="1 2">
    <name type="scientific">Marinifilum caeruleilacunae</name>
    <dbReference type="NCBI Taxonomy" id="2499076"/>
    <lineage>
        <taxon>Bacteria</taxon>
        <taxon>Pseudomonadati</taxon>
        <taxon>Bacteroidota</taxon>
        <taxon>Bacteroidia</taxon>
        <taxon>Marinilabiliales</taxon>
        <taxon>Marinifilaceae</taxon>
    </lineage>
</organism>
<comment type="caution">
    <text evidence="1">The sequence shown here is derived from an EMBL/GenBank/DDBJ whole genome shotgun (WGS) entry which is preliminary data.</text>
</comment>
<keyword evidence="2" id="KW-1185">Reference proteome</keyword>
<dbReference type="RefSeq" id="WP_171597615.1">
    <property type="nucleotide sequence ID" value="NZ_RZNH01000088.1"/>
</dbReference>
<accession>A0ABX1X1S5</accession>
<evidence type="ECO:0000313" key="1">
    <source>
        <dbReference type="EMBL" id="NOU62367.1"/>
    </source>
</evidence>
<dbReference type="Proteomes" id="UP000732105">
    <property type="component" value="Unassembled WGS sequence"/>
</dbReference>
<name>A0ABX1X1S5_9BACT</name>
<protein>
    <submittedName>
        <fullName evidence="1">Bacteriocin</fullName>
    </submittedName>
</protein>